<feature type="transmembrane region" description="Helical" evidence="1">
    <location>
        <begin position="20"/>
        <end position="39"/>
    </location>
</feature>
<dbReference type="Pfam" id="PF11391">
    <property type="entry name" value="DUF2798"/>
    <property type="match status" value="1"/>
</dbReference>
<evidence type="ECO:0000313" key="2">
    <source>
        <dbReference type="EMBL" id="QIF94629.1"/>
    </source>
</evidence>
<dbReference type="Proteomes" id="UP000503287">
    <property type="component" value="Chromosome"/>
</dbReference>
<reference evidence="2 3" key="1">
    <citation type="submission" date="2020-01" db="EMBL/GenBank/DDBJ databases">
        <title>The genomic epidemiology of tigecycline resistance gene tet(X) variants in a swine farm in China.</title>
        <authorList>
            <person name="Peng K."/>
            <person name="Li R."/>
        </authorList>
    </citation>
    <scope>NUCLEOTIDE SEQUENCE [LARGE SCALE GENOMIC DNA]</scope>
    <source>
        <strain evidence="2 3">ZN3</strain>
    </source>
</reference>
<gene>
    <name evidence="2" type="ORF">GTH24_12260</name>
</gene>
<dbReference type="EMBL" id="CP047344">
    <property type="protein sequence ID" value="QIF94629.1"/>
    <property type="molecule type" value="Genomic_DNA"/>
</dbReference>
<protein>
    <submittedName>
        <fullName evidence="2">DUF2798 domain-containing protein</fullName>
    </submittedName>
</protein>
<organism evidence="2 3">
    <name type="scientific">Proteus vulgaris</name>
    <dbReference type="NCBI Taxonomy" id="585"/>
    <lineage>
        <taxon>Bacteria</taxon>
        <taxon>Pseudomonadati</taxon>
        <taxon>Pseudomonadota</taxon>
        <taxon>Gammaproteobacteria</taxon>
        <taxon>Enterobacterales</taxon>
        <taxon>Morganellaceae</taxon>
        <taxon>Proteus</taxon>
    </lineage>
</organism>
<keyword evidence="1" id="KW-0472">Membrane</keyword>
<evidence type="ECO:0000313" key="3">
    <source>
        <dbReference type="Proteomes" id="UP000503287"/>
    </source>
</evidence>
<feature type="transmembrane region" description="Helical" evidence="1">
    <location>
        <begin position="59"/>
        <end position="77"/>
    </location>
</feature>
<dbReference type="AlphaFoldDB" id="A0A6G6SNK7"/>
<keyword evidence="1" id="KW-1133">Transmembrane helix</keyword>
<dbReference type="RefSeq" id="WP_072068559.1">
    <property type="nucleotide sequence ID" value="NZ_CP047344.1"/>
</dbReference>
<name>A0A6G6SNK7_PROVU</name>
<dbReference type="InterPro" id="IPR021529">
    <property type="entry name" value="DUF2798"/>
</dbReference>
<sequence>MSFHDKNYFLGIPKLPTRAMVFLVPFFLSFIMSGIVAFISTIKSLGMGMYVISPWLSSWGISWMIAFPTVLFVLPIARRFSLLLVKPAKSNN</sequence>
<keyword evidence="1" id="KW-0812">Transmembrane</keyword>
<accession>A0A6G6SNK7</accession>
<proteinExistence type="predicted"/>
<keyword evidence="3" id="KW-1185">Reference proteome</keyword>
<dbReference type="OrthoDB" id="4557675at2"/>
<evidence type="ECO:0000256" key="1">
    <source>
        <dbReference type="SAM" id="Phobius"/>
    </source>
</evidence>